<evidence type="ECO:0000313" key="7">
    <source>
        <dbReference type="Ensembl" id="ENSLLEP00000037310.1"/>
    </source>
</evidence>
<dbReference type="GeneTree" id="ENSGT00950000183155"/>
<feature type="domain" description="SMB" evidence="5">
    <location>
        <begin position="2331"/>
        <end position="2380"/>
    </location>
</feature>
<dbReference type="InterPro" id="IPR002919">
    <property type="entry name" value="TIL_dom"/>
</dbReference>
<dbReference type="SMART" id="SM00216">
    <property type="entry name" value="VWD"/>
    <property type="match status" value="6"/>
</dbReference>
<dbReference type="PROSITE" id="PS50958">
    <property type="entry name" value="SMB_2"/>
    <property type="match status" value="2"/>
</dbReference>
<dbReference type="PROSITE" id="PS50060">
    <property type="entry name" value="MAM_2"/>
    <property type="match status" value="1"/>
</dbReference>
<evidence type="ECO:0000256" key="3">
    <source>
        <dbReference type="ARBA" id="ARBA00023180"/>
    </source>
</evidence>
<dbReference type="InterPro" id="IPR050780">
    <property type="entry name" value="Mucin_vWF_Thrombospondin_sf"/>
</dbReference>
<dbReference type="Pfam" id="PF00094">
    <property type="entry name" value="VWD"/>
    <property type="match status" value="6"/>
</dbReference>
<keyword evidence="3" id="KW-0325">Glycoprotein</keyword>
<dbReference type="CDD" id="cd06263">
    <property type="entry name" value="MAM"/>
    <property type="match status" value="1"/>
</dbReference>
<evidence type="ECO:0000259" key="5">
    <source>
        <dbReference type="PROSITE" id="PS50958"/>
    </source>
</evidence>
<dbReference type="Pfam" id="PF01826">
    <property type="entry name" value="TIL"/>
    <property type="match status" value="4"/>
</dbReference>
<feature type="domain" description="VWFD" evidence="6">
    <location>
        <begin position="1"/>
        <end position="156"/>
    </location>
</feature>
<name>A0A8C5QFD9_9ANUR</name>
<dbReference type="Pfam" id="PF12714">
    <property type="entry name" value="TILa"/>
    <property type="match status" value="2"/>
</dbReference>
<keyword evidence="1" id="KW-0677">Repeat</keyword>
<dbReference type="Pfam" id="PF00629">
    <property type="entry name" value="MAM"/>
    <property type="match status" value="1"/>
</dbReference>
<dbReference type="SMART" id="SM00832">
    <property type="entry name" value="C8"/>
    <property type="match status" value="6"/>
</dbReference>
<dbReference type="InterPro" id="IPR014853">
    <property type="entry name" value="VWF/SSPO/ZAN-like_Cys-rich_dom"/>
</dbReference>
<keyword evidence="2" id="KW-1015">Disulfide bond</keyword>
<evidence type="ECO:0000259" key="6">
    <source>
        <dbReference type="PROSITE" id="PS51233"/>
    </source>
</evidence>
<dbReference type="InterPro" id="IPR001846">
    <property type="entry name" value="VWF_type-D"/>
</dbReference>
<dbReference type="Gene3D" id="2.10.25.10">
    <property type="entry name" value="Laminin"/>
    <property type="match status" value="4"/>
</dbReference>
<evidence type="ECO:0000259" key="4">
    <source>
        <dbReference type="PROSITE" id="PS50060"/>
    </source>
</evidence>
<dbReference type="PROSITE" id="PS51233">
    <property type="entry name" value="VWFD"/>
    <property type="match status" value="6"/>
</dbReference>
<reference evidence="7" key="2">
    <citation type="submission" date="2025-09" db="UniProtKB">
        <authorList>
            <consortium name="Ensembl"/>
        </authorList>
    </citation>
    <scope>IDENTIFICATION</scope>
</reference>
<dbReference type="FunFam" id="2.10.25.10:FF:000055">
    <property type="entry name" value="alpha-tectorin isoform X1"/>
    <property type="match status" value="4"/>
</dbReference>
<feature type="domain" description="VWFD" evidence="6">
    <location>
        <begin position="1804"/>
        <end position="1979"/>
    </location>
</feature>
<evidence type="ECO:0000256" key="1">
    <source>
        <dbReference type="ARBA" id="ARBA00022737"/>
    </source>
</evidence>
<dbReference type="Ensembl" id="ENSLLET00000038744.1">
    <property type="protein sequence ID" value="ENSLLEP00000037310.1"/>
    <property type="gene ID" value="ENSLLEG00000023064.1"/>
</dbReference>
<dbReference type="SUPFAM" id="SSF49899">
    <property type="entry name" value="Concanavalin A-like lectins/glucanases"/>
    <property type="match status" value="1"/>
</dbReference>
<dbReference type="GO" id="GO:0031012">
    <property type="term" value="C:extracellular matrix"/>
    <property type="evidence" value="ECO:0007669"/>
    <property type="project" value="TreeGrafter"/>
</dbReference>
<dbReference type="InterPro" id="IPR001007">
    <property type="entry name" value="VWF_dom"/>
</dbReference>
<protein>
    <recommendedName>
        <fullName evidence="9">IgGFc-binding protein</fullName>
    </recommendedName>
</protein>
<dbReference type="SMART" id="SM00215">
    <property type="entry name" value="VWC_out"/>
    <property type="match status" value="4"/>
</dbReference>
<reference evidence="7" key="1">
    <citation type="submission" date="2025-08" db="UniProtKB">
        <authorList>
            <consortium name="Ensembl"/>
        </authorList>
    </citation>
    <scope>IDENTIFICATION</scope>
</reference>
<dbReference type="PANTHER" id="PTHR11339:SF374">
    <property type="entry name" value="ZONADHESIN"/>
    <property type="match status" value="1"/>
</dbReference>
<organism evidence="7 8">
    <name type="scientific">Leptobrachium leishanense</name>
    <name type="common">Leishan spiny toad</name>
    <dbReference type="NCBI Taxonomy" id="445787"/>
    <lineage>
        <taxon>Eukaryota</taxon>
        <taxon>Metazoa</taxon>
        <taxon>Chordata</taxon>
        <taxon>Craniata</taxon>
        <taxon>Vertebrata</taxon>
        <taxon>Euteleostomi</taxon>
        <taxon>Amphibia</taxon>
        <taxon>Batrachia</taxon>
        <taxon>Anura</taxon>
        <taxon>Pelobatoidea</taxon>
        <taxon>Megophryidae</taxon>
        <taxon>Leptobrachium</taxon>
    </lineage>
</organism>
<dbReference type="GO" id="GO:0005615">
    <property type="term" value="C:extracellular space"/>
    <property type="evidence" value="ECO:0007669"/>
    <property type="project" value="TreeGrafter"/>
</dbReference>
<dbReference type="Gene3D" id="2.60.120.200">
    <property type="match status" value="1"/>
</dbReference>
<feature type="domain" description="VWFD" evidence="6">
    <location>
        <begin position="1419"/>
        <end position="1601"/>
    </location>
</feature>
<dbReference type="GO" id="GO:0016020">
    <property type="term" value="C:membrane"/>
    <property type="evidence" value="ECO:0007669"/>
    <property type="project" value="InterPro"/>
</dbReference>
<dbReference type="InterPro" id="IPR036084">
    <property type="entry name" value="Ser_inhib-like_sf"/>
</dbReference>
<dbReference type="PANTHER" id="PTHR11339">
    <property type="entry name" value="EXTRACELLULAR MATRIX GLYCOPROTEIN RELATED"/>
    <property type="match status" value="1"/>
</dbReference>
<feature type="domain" description="SMB" evidence="5">
    <location>
        <begin position="2226"/>
        <end position="2279"/>
    </location>
</feature>
<dbReference type="SMART" id="SM00137">
    <property type="entry name" value="MAM"/>
    <property type="match status" value="1"/>
</dbReference>
<proteinExistence type="predicted"/>
<feature type="domain" description="VWFD" evidence="6">
    <location>
        <begin position="365"/>
        <end position="547"/>
    </location>
</feature>
<dbReference type="InterPro" id="IPR001212">
    <property type="entry name" value="Somatomedin_B_dom"/>
</dbReference>
<dbReference type="InterPro" id="IPR013320">
    <property type="entry name" value="ConA-like_dom_sf"/>
</dbReference>
<dbReference type="SUPFAM" id="SSF57567">
    <property type="entry name" value="Serine protease inhibitors"/>
    <property type="match status" value="4"/>
</dbReference>
<dbReference type="Proteomes" id="UP000694569">
    <property type="component" value="Unplaced"/>
</dbReference>
<dbReference type="InterPro" id="IPR025615">
    <property type="entry name" value="TILa_dom"/>
</dbReference>
<dbReference type="CDD" id="cd19941">
    <property type="entry name" value="TIL"/>
    <property type="match status" value="4"/>
</dbReference>
<feature type="domain" description="VWFD" evidence="6">
    <location>
        <begin position="1034"/>
        <end position="1210"/>
    </location>
</feature>
<evidence type="ECO:0000256" key="2">
    <source>
        <dbReference type="ARBA" id="ARBA00023157"/>
    </source>
</evidence>
<feature type="domain" description="VWFD" evidence="6">
    <location>
        <begin position="749"/>
        <end position="924"/>
    </location>
</feature>
<keyword evidence="8" id="KW-1185">Reference proteome</keyword>
<dbReference type="PROSITE" id="PS00524">
    <property type="entry name" value="SMB_1"/>
    <property type="match status" value="2"/>
</dbReference>
<feature type="domain" description="MAM" evidence="4">
    <location>
        <begin position="2075"/>
        <end position="2232"/>
    </location>
</feature>
<accession>A0A8C5QFD9</accession>
<dbReference type="InterPro" id="IPR000998">
    <property type="entry name" value="MAM_dom"/>
</dbReference>
<sequence>MGTCTYTLSKVCDSEVQPHFNVEAANEHRGGNTKVSYVRSVTVAVHGHRITIEKDRWVKVDEIFVVLPVTLSPGINIFLSGNNVLVTTDFGLTVKFDGNHRVEVTVPGQYADKVCGICGNFNGDATDDFLNPNKELEANSADLGNSWEVVNVSSCSPGIQNTTNCTDDEEYTITSNSFCGIITDFNGPFKKCHAVIDPFVYFYTCAYDLCELDMDLESLCNSLQSYAEACQSHGIIIHPWRNESFCSQQCPPNSHYEHCGTACPATCVNKNSPSTCKLPCTEGCICNPGYVLYDRTCVPVHECGCWDGDKHYPVGSAFWTDDTCSTYCRCPSVGSALICSSASCQPDFHCGISDGVPGCYEMTYGICNINGDPHYSTFDKKLYDFQGMCTYTVSKLCDNSTSSLPYFNVETKNQHRGNPALSWVQKVIVDAYNHRITILQGQHNRILVNDVWVSLPVSLVGGSLTIKRSGGYIQAETDFNLTVSYDANHDLWVKVPTTYFNQTCAMCGNLNGNKSDDFMMPTGQQAQHATQFGNSWIVNYEDDLTCTEAPPPVVCPPEKEEMYGSNAYCGIITSHDGPFRACHSVINPDRYLTACIFDVCAVGDNVLCSLLQSYGSACLAVGVSIAWRNSTFCPLNCPANSHYNSCSSGCPATCHSQKGPENCNKPCIEDCVCENGFVLSGSDCVATSDCGCFYNNIYYEKGETFWREGCQGQCTCAGPNVYCNNNQCGSNEVCKVHRGVLGCYQAGSSICHIYGDPHYFTFDGKLYHFQGSCTYTTVETCMDSSVNFSITTRNEHRGSLTWTALNSIDIRIGDLHVTLGKNKTVFVNGLLVILPEHSIPGISIQFSGSYVVLQAGFDLEVKFSGDHELFVKVSEKFKGQLCGLCGNYNGIGSDDFQKPDGSQAQTSNEFGNSWRIPDDDWVCDENVIDPLPCNPTDKRHYEELCKILLEAPFRNCHYYLPAQLYFESCVYDQCGTGGNREQFCNSLESYAAACESIGVYLGNWKKDTVCALTTTTTTTTRTTMATTSTTIPQGSCVVYGDPHYYTFDKQVHHFMGTCTYTLSKVCENGTQPHFNVEAANEHRGGNTKVSYVKFVRVVVHGHRILMEKDKWVKVDEIFVVLPVTLTPGINIFLSGSNVVVTTDFGLTVKFDGNHRVEVTVPGQYADKVCGICGNFNGDATDDFLNPNEELEANSADLGNSWQVVNDSSCFPGIENTPDCTDEEDYTIASNSFCGIITDINGPFRDCHTIIDPVAYFYACVYDLCELDMDLASLCNSLHAYSEACHPYGITIHPWRNESFCPLQCPANSHYEQCGTACPATCVNPASPSTCKFPCAEGCICNKGYVLYDKACVPVNQCGCWYGGKHYPVGSESWTDDTCSTNCRCLSAGSALTCNSASCPPDKHCGITDGVPGCYGLTFGKCEVGGDPHYYTFDKSSFHFQGMCTYTLSKLCGNSTSFLPYFNVEGKNMHQGRPSFSSLQKVIVDAYNHRITIVRGESGHVLVNDVWVSLPISLANGSLTVQRSGRFVQTETDFKLTVAYDTNQFLVVKLPTTFSNQICGMCGNLNGDRRDDFMKPNGQQAQNANQFGDSWMVDYDNDLTCTPVPTPEVCSKEKEEMYESNAYCGIITSRDGPFQACHSLINPQRFLSACVFDLCAVGVGALCPSLEAYGSACHMEGLPISWRTSTFCPLRCPANSHYKLCSTACPPTCLDLSAPINCSKPCMEDCECNEGFVLGGSSCVPISNCGCLYNNLYYERGSTFWRGECEGQCTCIERNRVDCNNNQCGTNEVCKVHRGVLGCHPAETSICHIYGDPHYFTFDGKLYHFQGSCTYTTVETCSNSSVNFSVTTRNEHRGSLAWTALNSVDIRIWDLHVTLGKNKTVYVNGLLITLPVNVIPGISLHQTGSYVVLLADFGLEVKFDGSQELFVKVSEKFKEKLCGLCGTYTNSIHDDFLKPDGFLAHTSNEFGNSWRIPDDDWVCDEYVIDPLPCNPTDKRHYEELCKVIVSHNGPLGRCQYIIPASLYFESCVYDQCATGGNQELYCNALGFYAAACESAGVFLGDWKKDTVCGIDDRCQMACSFDSDFCQWKQSSSDNIDWIRHRGATQTTSTGPYFDHTTGYGFYIYINEYNSTQGDVARLESPECEVNEPHCFSFWYHMFGRATSMELRVYVVSNNGTELVSSHLGNKGDMWRLQEVLLLNSGIIKILIEGIRGENYQSDVAVDDVSFVSGYCMRRCTSNPVLCCKDRSCRRVDCYCDEFCAAFSDCCPDFVAACNMLGDPSVPNTQLPSATDFSTITTLQAGSPAVFTTQSLIYTTARTSTETLGETTILSQFSGRCTSNPVLCCKDRSCRRVDCYCDKFCAAFSDCCPDFDAACNMLGKYSGLPQTLSLMFSFIGR</sequence>
<evidence type="ECO:0008006" key="9">
    <source>
        <dbReference type="Google" id="ProtNLM"/>
    </source>
</evidence>
<dbReference type="Pfam" id="PF08742">
    <property type="entry name" value="C8"/>
    <property type="match status" value="6"/>
</dbReference>
<evidence type="ECO:0000313" key="8">
    <source>
        <dbReference type="Proteomes" id="UP000694569"/>
    </source>
</evidence>